<comment type="caution">
    <text evidence="2">The sequence shown here is derived from an EMBL/GenBank/DDBJ whole genome shotgun (WGS) entry which is preliminary data.</text>
</comment>
<sequence>MNLLERITTWLETHWVNPAYSGWLMAVLALFFFGAATNTMAGWLYVISGLMAALLLLAAIWPVTNLRGLKLHRSPILPVSAGDAVTLELWIENQSRQPKTLILLQDELPPPFEPIRTAVEQIPAQSRYCWTASLMAPQRGIYRWQQVNLRTAAPLGLFWRRQQQTLSAKAVVYPTVLRLADCPLVDSLGRDSLRLNQDAARLATEGLTRTLRPYRWGDSTKLIHWRSSARYGDLRVRELETQSSGKDLIIGLDSEIVWNRDWFEQAVIAAASLYFYSQRQQAVSLWTAQTGLLQGEMAVLEALAGVQFAAAPAEPPQKLAQNLLWLTQSASRIAELPVHSRWLLWPEPGAAQREMLGGSGIMIQPDQPLQPQLQIQL</sequence>
<feature type="transmembrane region" description="Helical" evidence="1">
    <location>
        <begin position="20"/>
        <end position="36"/>
    </location>
</feature>
<keyword evidence="1" id="KW-0472">Membrane</keyword>
<keyword evidence="1" id="KW-0812">Transmembrane</keyword>
<accession>A0A951PBB5</accession>
<evidence type="ECO:0000256" key="1">
    <source>
        <dbReference type="SAM" id="Phobius"/>
    </source>
</evidence>
<dbReference type="Proteomes" id="UP000707356">
    <property type="component" value="Unassembled WGS sequence"/>
</dbReference>
<dbReference type="EMBL" id="JAHHHV010000069">
    <property type="protein sequence ID" value="MBW4466567.1"/>
    <property type="molecule type" value="Genomic_DNA"/>
</dbReference>
<gene>
    <name evidence="2" type="ORF">KME07_14175</name>
</gene>
<protein>
    <submittedName>
        <fullName evidence="2">DUF58 domain-containing protein</fullName>
    </submittedName>
</protein>
<dbReference type="PANTHER" id="PTHR34351">
    <property type="entry name" value="SLR1927 PROTEIN-RELATED"/>
    <property type="match status" value="1"/>
</dbReference>
<dbReference type="AlphaFoldDB" id="A0A951PBB5"/>
<proteinExistence type="predicted"/>
<dbReference type="PANTHER" id="PTHR34351:SF1">
    <property type="entry name" value="SLR1927 PROTEIN"/>
    <property type="match status" value="1"/>
</dbReference>
<organism evidence="2 3">
    <name type="scientific">Pegethrix bostrychoides GSE-TBD4-15B</name>
    <dbReference type="NCBI Taxonomy" id="2839662"/>
    <lineage>
        <taxon>Bacteria</taxon>
        <taxon>Bacillati</taxon>
        <taxon>Cyanobacteriota</taxon>
        <taxon>Cyanophyceae</taxon>
        <taxon>Oculatellales</taxon>
        <taxon>Oculatellaceae</taxon>
        <taxon>Pegethrix</taxon>
    </lineage>
</organism>
<evidence type="ECO:0000313" key="2">
    <source>
        <dbReference type="EMBL" id="MBW4466567.1"/>
    </source>
</evidence>
<reference evidence="2" key="2">
    <citation type="journal article" date="2022" name="Microbiol. Resour. Announc.">
        <title>Metagenome Sequencing to Explore Phylogenomics of Terrestrial Cyanobacteria.</title>
        <authorList>
            <person name="Ward R.D."/>
            <person name="Stajich J.E."/>
            <person name="Johansen J.R."/>
            <person name="Huntemann M."/>
            <person name="Clum A."/>
            <person name="Foster B."/>
            <person name="Foster B."/>
            <person name="Roux S."/>
            <person name="Palaniappan K."/>
            <person name="Varghese N."/>
            <person name="Mukherjee S."/>
            <person name="Reddy T.B.K."/>
            <person name="Daum C."/>
            <person name="Copeland A."/>
            <person name="Chen I.A."/>
            <person name="Ivanova N.N."/>
            <person name="Kyrpides N.C."/>
            <person name="Shapiro N."/>
            <person name="Eloe-Fadrosh E.A."/>
            <person name="Pietrasiak N."/>
        </authorList>
    </citation>
    <scope>NUCLEOTIDE SEQUENCE</scope>
    <source>
        <strain evidence="2">GSE-TBD4-15B</strain>
    </source>
</reference>
<name>A0A951PBB5_9CYAN</name>
<evidence type="ECO:0000313" key="3">
    <source>
        <dbReference type="Proteomes" id="UP000707356"/>
    </source>
</evidence>
<feature type="transmembrane region" description="Helical" evidence="1">
    <location>
        <begin position="43"/>
        <end position="63"/>
    </location>
</feature>
<reference evidence="2" key="1">
    <citation type="submission" date="2021-05" db="EMBL/GenBank/DDBJ databases">
        <authorList>
            <person name="Pietrasiak N."/>
            <person name="Ward R."/>
            <person name="Stajich J.E."/>
            <person name="Kurbessoian T."/>
        </authorList>
    </citation>
    <scope>NUCLEOTIDE SEQUENCE</scope>
    <source>
        <strain evidence="2">GSE-TBD4-15B</strain>
    </source>
</reference>
<keyword evidence="1" id="KW-1133">Transmembrane helix</keyword>